<dbReference type="EMBL" id="CH473956">
    <property type="protein sequence ID" value="EDM18099.1"/>
    <property type="molecule type" value="Genomic_DNA"/>
</dbReference>
<accession>A6I7D1</accession>
<dbReference type="Proteomes" id="UP000234681">
    <property type="component" value="Chromosome 1"/>
</dbReference>
<sequence length="73" mass="8375">MRNLSLKKGGKVLNSLLTRLTRLLGTNWLRMNAVYTRSCRRRQLIGTMSLGRSLGERIADSGVTLVREIRIRF</sequence>
<proteinExistence type="predicted"/>
<dbReference type="AlphaFoldDB" id="A6I7D1"/>
<protein>
    <submittedName>
        <fullName evidence="1">RCG64427</fullName>
    </submittedName>
</protein>
<evidence type="ECO:0000313" key="2">
    <source>
        <dbReference type="Proteomes" id="UP000234681"/>
    </source>
</evidence>
<evidence type="ECO:0000313" key="1">
    <source>
        <dbReference type="EMBL" id="EDM18099.1"/>
    </source>
</evidence>
<name>A6I7D1_RAT</name>
<gene>
    <name evidence="1" type="ORF">rCG_64427</name>
</gene>
<organism evidence="1 2">
    <name type="scientific">Rattus norvegicus</name>
    <name type="common">Rat</name>
    <dbReference type="NCBI Taxonomy" id="10116"/>
    <lineage>
        <taxon>Eukaryota</taxon>
        <taxon>Metazoa</taxon>
        <taxon>Chordata</taxon>
        <taxon>Craniata</taxon>
        <taxon>Vertebrata</taxon>
        <taxon>Euteleostomi</taxon>
        <taxon>Mammalia</taxon>
        <taxon>Eutheria</taxon>
        <taxon>Euarchontoglires</taxon>
        <taxon>Glires</taxon>
        <taxon>Rodentia</taxon>
        <taxon>Myomorpha</taxon>
        <taxon>Muroidea</taxon>
        <taxon>Muridae</taxon>
        <taxon>Murinae</taxon>
        <taxon>Rattus</taxon>
    </lineage>
</organism>
<reference evidence="1 2" key="1">
    <citation type="submission" date="2005-09" db="EMBL/GenBank/DDBJ databases">
        <authorList>
            <person name="Mural R.J."/>
            <person name="Li P.W."/>
            <person name="Adams M.D."/>
            <person name="Amanatides P.G."/>
            <person name="Baden-Tillson H."/>
            <person name="Barnstead M."/>
            <person name="Chin S.H."/>
            <person name="Dew I."/>
            <person name="Evans C.A."/>
            <person name="Ferriera S."/>
            <person name="Flanigan M."/>
            <person name="Fosler C."/>
            <person name="Glodek A."/>
            <person name="Gu Z."/>
            <person name="Holt R.A."/>
            <person name="Jennings D."/>
            <person name="Kraft C.L."/>
            <person name="Lu F."/>
            <person name="Nguyen T."/>
            <person name="Nusskern D.R."/>
            <person name="Pfannkoch C.M."/>
            <person name="Sitter C."/>
            <person name="Sutton G.G."/>
            <person name="Venter J.C."/>
            <person name="Wang Z."/>
            <person name="Woodage T."/>
            <person name="Zheng X.H."/>
            <person name="Zhong F."/>
        </authorList>
    </citation>
    <scope>NUCLEOTIDE SEQUENCE [LARGE SCALE GENOMIC DNA]</scope>
    <source>
        <strain>BN</strain>
        <strain evidence="2">Sprague-Dawley</strain>
    </source>
</reference>